<dbReference type="Proteomes" id="UP000790347">
    <property type="component" value="Unassembled WGS sequence"/>
</dbReference>
<evidence type="ECO:0000256" key="1">
    <source>
        <dbReference type="SAM" id="MobiDB-lite"/>
    </source>
</evidence>
<keyword evidence="2" id="KW-0472">Membrane</keyword>
<feature type="region of interest" description="Disordered" evidence="1">
    <location>
        <begin position="139"/>
        <end position="159"/>
    </location>
</feature>
<feature type="transmembrane region" description="Helical" evidence="2">
    <location>
        <begin position="291"/>
        <end position="310"/>
    </location>
</feature>
<evidence type="ECO:0000313" key="4">
    <source>
        <dbReference type="Proteomes" id="UP000790347"/>
    </source>
</evidence>
<evidence type="ECO:0000256" key="2">
    <source>
        <dbReference type="SAM" id="Phobius"/>
    </source>
</evidence>
<dbReference type="AlphaFoldDB" id="A0A922HQ32"/>
<feature type="transmembrane region" description="Helical" evidence="2">
    <location>
        <begin position="253"/>
        <end position="279"/>
    </location>
</feature>
<gene>
    <name evidence="3" type="ORF">DERF_012487</name>
</gene>
<feature type="region of interest" description="Disordered" evidence="1">
    <location>
        <begin position="66"/>
        <end position="90"/>
    </location>
</feature>
<feature type="transmembrane region" description="Helical" evidence="2">
    <location>
        <begin position="175"/>
        <end position="198"/>
    </location>
</feature>
<proteinExistence type="predicted"/>
<sequence>MVYSQPITTIDGFSRFQQQQQQQKKCEKKLRSPGMEKSFNEKSMKITSIKNNDDMILNVEKTKLKTMQQNKLTPSKRSQSPSVQSTKTKTESLIGMMKKIEIKPKSTITNQSSLISINDEDEYCKTGLKKLVRRFLPEDYDSDPRKAQDKSSDQPIPDPADSCQPNFGYCYCMKLYIVITLFLAMCVYFSDPCVYFLLMPETSLTTGVGDGNDTIPILVTQINDNHTVDEYTESDSISLLQKGQKIEYCEFKFAYIISLIVGLLIYGLIFIIYTCQLIIHFYNFPWYLSESILLGCYSIILLIMSIVAYVTSNHAIGTSLAFIDSLIGIILAFVIFRNHRDGIVPAALIVQYDPDGNLLTQILSRRHFV</sequence>
<reference evidence="3" key="1">
    <citation type="submission" date="2013-05" db="EMBL/GenBank/DDBJ databases">
        <authorList>
            <person name="Yim A.K.Y."/>
            <person name="Chan T.F."/>
            <person name="Ji K.M."/>
            <person name="Liu X.Y."/>
            <person name="Zhou J.W."/>
            <person name="Li R.Q."/>
            <person name="Yang K.Y."/>
            <person name="Li J."/>
            <person name="Li M."/>
            <person name="Law P.T.W."/>
            <person name="Wu Y.L."/>
            <person name="Cai Z.L."/>
            <person name="Qin H."/>
            <person name="Bao Y."/>
            <person name="Leung R.K.K."/>
            <person name="Ng P.K.S."/>
            <person name="Zou J."/>
            <person name="Zhong X.J."/>
            <person name="Ran P.X."/>
            <person name="Zhong N.S."/>
            <person name="Liu Z.G."/>
            <person name="Tsui S.K.W."/>
        </authorList>
    </citation>
    <scope>NUCLEOTIDE SEQUENCE</scope>
    <source>
        <strain evidence="3">Derf</strain>
        <tissue evidence="3">Whole organism</tissue>
    </source>
</reference>
<dbReference type="EMBL" id="ASGP02000006">
    <property type="protein sequence ID" value="KAH9501654.1"/>
    <property type="molecule type" value="Genomic_DNA"/>
</dbReference>
<keyword evidence="4" id="KW-1185">Reference proteome</keyword>
<keyword evidence="2" id="KW-1133">Transmembrane helix</keyword>
<feature type="region of interest" description="Disordered" evidence="1">
    <location>
        <begin position="13"/>
        <end position="34"/>
    </location>
</feature>
<organism evidence="3 4">
    <name type="scientific">Dermatophagoides farinae</name>
    <name type="common">American house dust mite</name>
    <dbReference type="NCBI Taxonomy" id="6954"/>
    <lineage>
        <taxon>Eukaryota</taxon>
        <taxon>Metazoa</taxon>
        <taxon>Ecdysozoa</taxon>
        <taxon>Arthropoda</taxon>
        <taxon>Chelicerata</taxon>
        <taxon>Arachnida</taxon>
        <taxon>Acari</taxon>
        <taxon>Acariformes</taxon>
        <taxon>Sarcoptiformes</taxon>
        <taxon>Astigmata</taxon>
        <taxon>Psoroptidia</taxon>
        <taxon>Analgoidea</taxon>
        <taxon>Pyroglyphidae</taxon>
        <taxon>Dermatophagoidinae</taxon>
        <taxon>Dermatophagoides</taxon>
    </lineage>
</organism>
<keyword evidence="2" id="KW-0812">Transmembrane</keyword>
<name>A0A922HQ32_DERFA</name>
<evidence type="ECO:0000313" key="3">
    <source>
        <dbReference type="EMBL" id="KAH9501654.1"/>
    </source>
</evidence>
<protein>
    <submittedName>
        <fullName evidence="3">Uncharacterized protein</fullName>
    </submittedName>
</protein>
<accession>A0A922HQ32</accession>
<comment type="caution">
    <text evidence="3">The sequence shown here is derived from an EMBL/GenBank/DDBJ whole genome shotgun (WGS) entry which is preliminary data.</text>
</comment>
<reference evidence="3" key="2">
    <citation type="journal article" date="2022" name="Res Sq">
        <title>Comparative Genomics Reveals Insights into the Divergent Evolution of Astigmatic Mites and Household Pest Adaptations.</title>
        <authorList>
            <person name="Xiong Q."/>
            <person name="Wan A.T.-Y."/>
            <person name="Liu X.-Y."/>
            <person name="Fung C.S.-H."/>
            <person name="Xiao X."/>
            <person name="Malainual N."/>
            <person name="Hou J."/>
            <person name="Wang L."/>
            <person name="Wang M."/>
            <person name="Yang K."/>
            <person name="Cui Y."/>
            <person name="Leung E."/>
            <person name="Nong W."/>
            <person name="Shin S.-K."/>
            <person name="Au S."/>
            <person name="Jeong K.Y."/>
            <person name="Chew F.T."/>
            <person name="Hui J."/>
            <person name="Leung T.F."/>
            <person name="Tungtrongchitr A."/>
            <person name="Zhong N."/>
            <person name="Liu Z."/>
            <person name="Tsui S."/>
        </authorList>
    </citation>
    <scope>NUCLEOTIDE SEQUENCE</scope>
    <source>
        <strain evidence="3">Derf</strain>
        <tissue evidence="3">Whole organism</tissue>
    </source>
</reference>
<feature type="transmembrane region" description="Helical" evidence="2">
    <location>
        <begin position="316"/>
        <end position="336"/>
    </location>
</feature>
<feature type="compositionally biased region" description="Polar residues" evidence="1">
    <location>
        <begin position="66"/>
        <end position="87"/>
    </location>
</feature>
<feature type="compositionally biased region" description="Basic and acidic residues" evidence="1">
    <location>
        <begin position="142"/>
        <end position="152"/>
    </location>
</feature>